<dbReference type="PANTHER" id="PTHR36220">
    <property type="entry name" value="UNNAMED PRODUCT"/>
    <property type="match status" value="1"/>
</dbReference>
<dbReference type="InterPro" id="IPR013517">
    <property type="entry name" value="FG-GAP"/>
</dbReference>
<dbReference type="AlphaFoldDB" id="A0A9K3CVB5"/>
<keyword evidence="3" id="KW-1185">Reference proteome</keyword>
<organism evidence="2 3">
    <name type="scientific">Kipferlia bialata</name>
    <dbReference type="NCBI Taxonomy" id="797122"/>
    <lineage>
        <taxon>Eukaryota</taxon>
        <taxon>Metamonada</taxon>
        <taxon>Carpediemonas-like organisms</taxon>
        <taxon>Kipferlia</taxon>
    </lineage>
</organism>
<dbReference type="OrthoDB" id="188207at2759"/>
<reference evidence="2 3" key="1">
    <citation type="journal article" date="2018" name="PLoS ONE">
        <title>The draft genome of Kipferlia bialata reveals reductive genome evolution in fornicate parasites.</title>
        <authorList>
            <person name="Tanifuji G."/>
            <person name="Takabayashi S."/>
            <person name="Kume K."/>
            <person name="Takagi M."/>
            <person name="Nakayama T."/>
            <person name="Kamikawa R."/>
            <person name="Inagaki Y."/>
            <person name="Hashimoto T."/>
        </authorList>
    </citation>
    <scope>NUCLEOTIDE SEQUENCE [LARGE SCALE GENOMIC DNA]</scope>
    <source>
        <strain evidence="2">NY0173</strain>
    </source>
</reference>
<dbReference type="SUPFAM" id="SSF82171">
    <property type="entry name" value="DPP6 N-terminal domain-like"/>
    <property type="match status" value="1"/>
</dbReference>
<feature type="non-terminal residue" evidence="2">
    <location>
        <position position="1"/>
    </location>
</feature>
<evidence type="ECO:0000313" key="3">
    <source>
        <dbReference type="Proteomes" id="UP000265618"/>
    </source>
</evidence>
<dbReference type="EMBL" id="BDIP01001256">
    <property type="protein sequence ID" value="GIQ83979.1"/>
    <property type="molecule type" value="Genomic_DNA"/>
</dbReference>
<sequence length="681" mass="71975">VWSHMQTLLTGDPTPNAYFGNGVSIQGGWIAVGGYFLDKMQGQVYLYRLVEDVWVQHSVLDCVDGFGSFGYSVSLGGAGPEDPPGSILTLAVGNIVDADYVGGCLVYRLVEGEGEGDVEWQLLQGLTPVQRDNEEQPMYVGWSVSTDGASIAVGSLWTHGYVVVWDYDTEGGVYTETLTLSGVDIPTMGDGNTVSVSNGVLAIGTYTAGEVYVYTKQEQGEGDDATVVWNKVQTLSDTDGFGVSVAISGNTLVVGSYNHENPSQSLGVVKAFTQLEDSTFTSQWSGQSGLEGTRMGMAVAVSGTLYQDLAVIAGGQYYNENTGMVTVFGTSSLVFEALAGEGIVRVSTNDYPADAMFNLYHNESVHVLGPVSSPSATGRSQEWVSMAEWVLPDEMVAVTIETPVFLMVGVPASLTVPHTLPHGTSTRITAVRLAGSDYPLGTDLWVGVGDPTYSDSDSDCVSGHAVVALSDEYLVAVLDTPIDIGGEFQPGSAGALLPLPVYVSTDAEGVDIVEIGMGWVEGQVDILPVSEVVSGSTHPSDALLVTSGSTEYAVCQGVSLSLYDAQGESVFCGQEGVSVSTLPVETHFTYPADPDATHCTLNVCLDSTAPEVINVYYQGQSVLAIPVKGGTPRSNPHYILWVSVLCIITALIGLVIWRCVRKRAPSVSSTPLLDQDMDTIA</sequence>
<dbReference type="PANTHER" id="PTHR36220:SF1">
    <property type="entry name" value="GAMMA TUBULIN COMPLEX COMPONENT C-TERMINAL DOMAIN-CONTAINING PROTEIN"/>
    <property type="match status" value="1"/>
</dbReference>
<accession>A0A9K3CVB5</accession>
<feature type="transmembrane region" description="Helical" evidence="1">
    <location>
        <begin position="638"/>
        <end position="657"/>
    </location>
</feature>
<protein>
    <submittedName>
        <fullName evidence="2">Uncharacterized protein</fullName>
    </submittedName>
</protein>
<dbReference type="Proteomes" id="UP000265618">
    <property type="component" value="Unassembled WGS sequence"/>
</dbReference>
<name>A0A9K3CVB5_9EUKA</name>
<keyword evidence="1" id="KW-0472">Membrane</keyword>
<keyword evidence="1" id="KW-0812">Transmembrane</keyword>
<evidence type="ECO:0000256" key="1">
    <source>
        <dbReference type="SAM" id="Phobius"/>
    </source>
</evidence>
<evidence type="ECO:0000313" key="2">
    <source>
        <dbReference type="EMBL" id="GIQ83979.1"/>
    </source>
</evidence>
<comment type="caution">
    <text evidence="2">The sequence shown here is derived from an EMBL/GenBank/DDBJ whole genome shotgun (WGS) entry which is preliminary data.</text>
</comment>
<keyword evidence="1" id="KW-1133">Transmembrane helix</keyword>
<dbReference type="Pfam" id="PF14312">
    <property type="entry name" value="FG-GAP_2"/>
    <property type="match status" value="2"/>
</dbReference>
<gene>
    <name evidence="2" type="ORF">KIPB_005388</name>
</gene>
<proteinExistence type="predicted"/>